<proteinExistence type="predicted"/>
<dbReference type="Proteomes" id="UP000291116">
    <property type="component" value="Unassembled WGS sequence"/>
</dbReference>
<feature type="compositionally biased region" description="Low complexity" evidence="1">
    <location>
        <begin position="161"/>
        <end position="176"/>
    </location>
</feature>
<dbReference type="AlphaFoldDB" id="A0A448ZG80"/>
<keyword evidence="3" id="KW-1185">Reference proteome</keyword>
<organism evidence="2 3">
    <name type="scientific">Pseudo-nitzschia multistriata</name>
    <dbReference type="NCBI Taxonomy" id="183589"/>
    <lineage>
        <taxon>Eukaryota</taxon>
        <taxon>Sar</taxon>
        <taxon>Stramenopiles</taxon>
        <taxon>Ochrophyta</taxon>
        <taxon>Bacillariophyta</taxon>
        <taxon>Bacillariophyceae</taxon>
        <taxon>Bacillariophycidae</taxon>
        <taxon>Bacillariales</taxon>
        <taxon>Bacillariaceae</taxon>
        <taxon>Pseudo-nitzschia</taxon>
    </lineage>
</organism>
<accession>A0A448ZG80</accession>
<reference evidence="2 3" key="1">
    <citation type="submission" date="2019-01" db="EMBL/GenBank/DDBJ databases">
        <authorList>
            <person name="Ferrante I. M."/>
        </authorList>
    </citation>
    <scope>NUCLEOTIDE SEQUENCE [LARGE SCALE GENOMIC DNA]</scope>
    <source>
        <strain evidence="2 3">B856</strain>
    </source>
</reference>
<dbReference type="EMBL" id="CAACVS010000328">
    <property type="protein sequence ID" value="VEU41057.1"/>
    <property type="molecule type" value="Genomic_DNA"/>
</dbReference>
<name>A0A448ZG80_9STRA</name>
<gene>
    <name evidence="2" type="ORF">PSNMU_V1.4_AUG-EV-PASAV3_0079600</name>
</gene>
<evidence type="ECO:0000313" key="2">
    <source>
        <dbReference type="EMBL" id="VEU41057.1"/>
    </source>
</evidence>
<feature type="region of interest" description="Disordered" evidence="1">
    <location>
        <begin position="161"/>
        <end position="197"/>
    </location>
</feature>
<sequence>MVRQAARDSVGSQLDRSRLRPCHSVVRSLSTWYDAKSASQRSISDTMARESAFFRCLTRLPRTLSTEAPAHSGGATTTASTAAAILSSLSLIPASVRSTPRAYRSRPVPHPPLEGWSIQTVFQSPAVKEGSCEADEAVAASRDSSRPDSLSPIAWVALSWSSASSSRSTAALSTGSYGSPSQRYRRAPSHPCSLTER</sequence>
<evidence type="ECO:0000313" key="3">
    <source>
        <dbReference type="Proteomes" id="UP000291116"/>
    </source>
</evidence>
<evidence type="ECO:0000256" key="1">
    <source>
        <dbReference type="SAM" id="MobiDB-lite"/>
    </source>
</evidence>
<protein>
    <submittedName>
        <fullName evidence="2">Uncharacterized protein</fullName>
    </submittedName>
</protein>